<dbReference type="NCBIfam" id="TIGR02074">
    <property type="entry name" value="PBP_1a_fam"/>
    <property type="match status" value="1"/>
</dbReference>
<protein>
    <recommendedName>
        <fullName evidence="10">peptidoglycan glycosyltransferase</fullName>
        <ecNumber evidence="10">2.4.99.28</ecNumber>
    </recommendedName>
</protein>
<accession>A0ABU4ALN0</accession>
<keyword evidence="4" id="KW-0121">Carboxypeptidase</keyword>
<dbReference type="Pfam" id="PF00905">
    <property type="entry name" value="Transpeptidase"/>
    <property type="match status" value="1"/>
</dbReference>
<dbReference type="Gene3D" id="1.10.3810.10">
    <property type="entry name" value="Biosynthetic peptidoglycan transglycosylase-like"/>
    <property type="match status" value="1"/>
</dbReference>
<proteinExistence type="inferred from homology"/>
<organism evidence="16 17">
    <name type="scientific">Nitratireductor aquimarinus</name>
    <dbReference type="NCBI Taxonomy" id="889300"/>
    <lineage>
        <taxon>Bacteria</taxon>
        <taxon>Pseudomonadati</taxon>
        <taxon>Pseudomonadota</taxon>
        <taxon>Alphaproteobacteria</taxon>
        <taxon>Hyphomicrobiales</taxon>
        <taxon>Phyllobacteriaceae</taxon>
        <taxon>Nitratireductor</taxon>
    </lineage>
</organism>
<evidence type="ECO:0000256" key="8">
    <source>
        <dbReference type="ARBA" id="ARBA00022801"/>
    </source>
</evidence>
<evidence type="ECO:0000256" key="13">
    <source>
        <dbReference type="SAM" id="Phobius"/>
    </source>
</evidence>
<keyword evidence="13" id="KW-0472">Membrane</keyword>
<keyword evidence="9" id="KW-0511">Multifunctional enzyme</keyword>
<evidence type="ECO:0000313" key="17">
    <source>
        <dbReference type="Proteomes" id="UP001185659"/>
    </source>
</evidence>
<evidence type="ECO:0000259" key="14">
    <source>
        <dbReference type="Pfam" id="PF00905"/>
    </source>
</evidence>
<comment type="pathway">
    <text evidence="1">Cell wall biogenesis; peptidoglycan biosynthesis.</text>
</comment>
<dbReference type="InterPro" id="IPR001460">
    <property type="entry name" value="PCN-bd_Tpept"/>
</dbReference>
<dbReference type="PANTHER" id="PTHR32282:SF33">
    <property type="entry name" value="PEPTIDOGLYCAN GLYCOSYLTRANSFERASE"/>
    <property type="match status" value="1"/>
</dbReference>
<keyword evidence="8" id="KW-0378">Hydrolase</keyword>
<gene>
    <name evidence="16" type="ORF">R2G56_12745</name>
</gene>
<dbReference type="Proteomes" id="UP001185659">
    <property type="component" value="Unassembled WGS sequence"/>
</dbReference>
<dbReference type="InterPro" id="IPR036950">
    <property type="entry name" value="PBP_transglycosylase"/>
</dbReference>
<reference evidence="16 17" key="1">
    <citation type="submission" date="2023-10" db="EMBL/GenBank/DDBJ databases">
        <authorList>
            <person name="Venkata Ramana C."/>
            <person name="Sasikala C."/>
            <person name="Dhurka M."/>
        </authorList>
    </citation>
    <scope>NUCLEOTIDE SEQUENCE [LARGE SCALE GENOMIC DNA]</scope>
    <source>
        <strain evidence="16 17">KCTC 32151</strain>
    </source>
</reference>
<feature type="domain" description="Glycosyl transferase family 51" evidence="15">
    <location>
        <begin position="141"/>
        <end position="303"/>
    </location>
</feature>
<dbReference type="SUPFAM" id="SSF53955">
    <property type="entry name" value="Lysozyme-like"/>
    <property type="match status" value="1"/>
</dbReference>
<dbReference type="InterPro" id="IPR012338">
    <property type="entry name" value="Beta-lactam/transpept-like"/>
</dbReference>
<comment type="catalytic activity">
    <reaction evidence="11">
        <text>[GlcNAc-(1-&gt;4)-Mur2Ac(oyl-L-Ala-gamma-D-Glu-L-Lys-D-Ala-D-Ala)](n)-di-trans,octa-cis-undecaprenyl diphosphate + beta-D-GlcNAc-(1-&gt;4)-Mur2Ac(oyl-L-Ala-gamma-D-Glu-L-Lys-D-Ala-D-Ala)-di-trans,octa-cis-undecaprenyl diphosphate = [GlcNAc-(1-&gt;4)-Mur2Ac(oyl-L-Ala-gamma-D-Glu-L-Lys-D-Ala-D-Ala)](n+1)-di-trans,octa-cis-undecaprenyl diphosphate + di-trans,octa-cis-undecaprenyl diphosphate + H(+)</text>
        <dbReference type="Rhea" id="RHEA:23708"/>
        <dbReference type="Rhea" id="RHEA-COMP:9602"/>
        <dbReference type="Rhea" id="RHEA-COMP:9603"/>
        <dbReference type="ChEBI" id="CHEBI:15378"/>
        <dbReference type="ChEBI" id="CHEBI:58405"/>
        <dbReference type="ChEBI" id="CHEBI:60033"/>
        <dbReference type="ChEBI" id="CHEBI:78435"/>
        <dbReference type="EC" id="2.4.99.28"/>
    </reaction>
</comment>
<evidence type="ECO:0000256" key="3">
    <source>
        <dbReference type="ARBA" id="ARBA00007739"/>
    </source>
</evidence>
<evidence type="ECO:0000256" key="10">
    <source>
        <dbReference type="ARBA" id="ARBA00044770"/>
    </source>
</evidence>
<dbReference type="GO" id="GO:0016757">
    <property type="term" value="F:glycosyltransferase activity"/>
    <property type="evidence" value="ECO:0007669"/>
    <property type="project" value="UniProtKB-KW"/>
</dbReference>
<evidence type="ECO:0000256" key="4">
    <source>
        <dbReference type="ARBA" id="ARBA00022645"/>
    </source>
</evidence>
<dbReference type="PANTHER" id="PTHR32282">
    <property type="entry name" value="BINDING PROTEIN TRANSPEPTIDASE, PUTATIVE-RELATED"/>
    <property type="match status" value="1"/>
</dbReference>
<evidence type="ECO:0000256" key="12">
    <source>
        <dbReference type="SAM" id="MobiDB-lite"/>
    </source>
</evidence>
<comment type="caution">
    <text evidence="16">The sequence shown here is derived from an EMBL/GenBank/DDBJ whole genome shotgun (WGS) entry which is preliminary data.</text>
</comment>
<sequence length="762" mass="81105">MARKTKNRRIEPTFDAPAARRGGDDLKLGDADRVVPSRQRRKPAKGKSAKGGKSARRAGPRRKSGAGGSGGGGFFGFLRTAVYWSFVLALWGGIAAVGITAYYGAKMPSATTWEIPDRPPNVKIVSADGGLIANRGMTGGEAVGLHEMSPFIPQAVIAIEDRRFYSHFGVDPIGLARAMSENLLAGRLTQGGSTLTQQLAKNLFLKPDRTIERKVQEVLLALWLEQKHSKDQILEMYLNRVYFGSGSYGVEAASRRYFNKSARDVTLSEAALLAGLLKAPSRLSPARDPQAAETRAQVVLTAMRDQGMIGDSEMTTAMSRPATRAAAYWTGSEHYFADRVMEELPGLIGDVKNDIIVEATVDFRLQKQAEKTIRSLIDEKGGKLAVSQGALVSIDTSGAVRAMVGGYDYANSQFDRASEARRQPGSAFKPFVYMAALEQGRRPDSVRNDAPIRIGKWKPENYKGKYYGPVTLSEALARSLNSVAAQLAMEAGPKSVVELAQRMGIESDLKANASIALGTSEVTPLELTAAYLPFATGGLRPEVHFVTRVTTSSGKVLYQHDRPRMTRVASAEVIGMMNSMMQGVVENGSARAAAIGRPAAGKTGTTQQSRDAWFVGYTADLVTGVWFGNDTSKSTRATGSSLPVPAWKAFMEEAEKGRPVKRLPGSWSPGASFGGGVAAQPQERPVPQAAVGSGGNGGANTQSSQASEARPTPPAPVPAPVPAPGGGNPDHTASVRRPVPPADVGGAPQRSQTSILDIILGN</sequence>
<comment type="similarity">
    <text evidence="3">In the N-terminal section; belongs to the glycosyltransferase 51 family.</text>
</comment>
<evidence type="ECO:0000256" key="9">
    <source>
        <dbReference type="ARBA" id="ARBA00023268"/>
    </source>
</evidence>
<evidence type="ECO:0000259" key="15">
    <source>
        <dbReference type="Pfam" id="PF00912"/>
    </source>
</evidence>
<evidence type="ECO:0000256" key="6">
    <source>
        <dbReference type="ARBA" id="ARBA00022676"/>
    </source>
</evidence>
<keyword evidence="13" id="KW-0812">Transmembrane</keyword>
<evidence type="ECO:0000256" key="1">
    <source>
        <dbReference type="ARBA" id="ARBA00004752"/>
    </source>
</evidence>
<feature type="region of interest" description="Disordered" evidence="12">
    <location>
        <begin position="657"/>
        <end position="762"/>
    </location>
</feature>
<evidence type="ECO:0000313" key="16">
    <source>
        <dbReference type="EMBL" id="MDV6227158.1"/>
    </source>
</evidence>
<name>A0ABU4ALN0_9HYPH</name>
<feature type="transmembrane region" description="Helical" evidence="13">
    <location>
        <begin position="81"/>
        <end position="105"/>
    </location>
</feature>
<evidence type="ECO:0000256" key="5">
    <source>
        <dbReference type="ARBA" id="ARBA00022670"/>
    </source>
</evidence>
<keyword evidence="7 16" id="KW-0808">Transferase</keyword>
<dbReference type="InterPro" id="IPR001264">
    <property type="entry name" value="Glyco_trans_51"/>
</dbReference>
<evidence type="ECO:0000256" key="11">
    <source>
        <dbReference type="ARBA" id="ARBA00049902"/>
    </source>
</evidence>
<dbReference type="Gene3D" id="3.40.710.10">
    <property type="entry name" value="DD-peptidase/beta-lactamase superfamily"/>
    <property type="match status" value="1"/>
</dbReference>
<dbReference type="Pfam" id="PF00912">
    <property type="entry name" value="Transgly"/>
    <property type="match status" value="1"/>
</dbReference>
<dbReference type="RefSeq" id="WP_317561509.1">
    <property type="nucleotide sequence ID" value="NZ_JAWLIP010000005.1"/>
</dbReference>
<dbReference type="EMBL" id="JAWLIP010000005">
    <property type="protein sequence ID" value="MDV6227158.1"/>
    <property type="molecule type" value="Genomic_DNA"/>
</dbReference>
<feature type="compositionally biased region" description="Basic residues" evidence="12">
    <location>
        <begin position="38"/>
        <end position="64"/>
    </location>
</feature>
<keyword evidence="17" id="KW-1185">Reference proteome</keyword>
<feature type="compositionally biased region" description="Basic and acidic residues" evidence="12">
    <location>
        <begin position="21"/>
        <end position="35"/>
    </location>
</feature>
<dbReference type="InterPro" id="IPR050396">
    <property type="entry name" value="Glycosyltr_51/Transpeptidase"/>
</dbReference>
<evidence type="ECO:0000256" key="7">
    <source>
        <dbReference type="ARBA" id="ARBA00022679"/>
    </source>
</evidence>
<keyword evidence="6 16" id="KW-0328">Glycosyltransferase</keyword>
<dbReference type="InterPro" id="IPR023346">
    <property type="entry name" value="Lysozyme-like_dom_sf"/>
</dbReference>
<feature type="compositionally biased region" description="Pro residues" evidence="12">
    <location>
        <begin position="711"/>
        <end position="723"/>
    </location>
</feature>
<feature type="region of interest" description="Disordered" evidence="12">
    <location>
        <begin position="1"/>
        <end position="68"/>
    </location>
</feature>
<comment type="similarity">
    <text evidence="2">In the C-terminal section; belongs to the transpeptidase family.</text>
</comment>
<feature type="domain" description="Penicillin-binding protein transpeptidase" evidence="14">
    <location>
        <begin position="396"/>
        <end position="620"/>
    </location>
</feature>
<dbReference type="SUPFAM" id="SSF56601">
    <property type="entry name" value="beta-lactamase/transpeptidase-like"/>
    <property type="match status" value="1"/>
</dbReference>
<evidence type="ECO:0000256" key="2">
    <source>
        <dbReference type="ARBA" id="ARBA00007090"/>
    </source>
</evidence>
<dbReference type="EC" id="2.4.99.28" evidence="10"/>
<keyword evidence="5" id="KW-0645">Protease</keyword>
<keyword evidence="13" id="KW-1133">Transmembrane helix</keyword>